<comment type="caution">
    <text evidence="4">The sequence shown here is derived from an EMBL/GenBank/DDBJ whole genome shotgun (WGS) entry which is preliminary data.</text>
</comment>
<protein>
    <submittedName>
        <fullName evidence="4">GNAT family N-acetyltransferase</fullName>
    </submittedName>
</protein>
<feature type="domain" description="N-acetyltransferase" evidence="3">
    <location>
        <begin position="9"/>
        <end position="182"/>
    </location>
</feature>
<organism evidence="4 5">
    <name type="scientific">Microbacterium psychrotolerans</name>
    <dbReference type="NCBI Taxonomy" id="3068321"/>
    <lineage>
        <taxon>Bacteria</taxon>
        <taxon>Bacillati</taxon>
        <taxon>Actinomycetota</taxon>
        <taxon>Actinomycetes</taxon>
        <taxon>Micrococcales</taxon>
        <taxon>Microbacteriaceae</taxon>
        <taxon>Microbacterium</taxon>
    </lineage>
</organism>
<evidence type="ECO:0000259" key="3">
    <source>
        <dbReference type="PROSITE" id="PS51186"/>
    </source>
</evidence>
<dbReference type="PANTHER" id="PTHR43877">
    <property type="entry name" value="AMINOALKYLPHOSPHONATE N-ACETYLTRANSFERASE-RELATED-RELATED"/>
    <property type="match status" value="1"/>
</dbReference>
<sequence length="182" mass="19668">MTASPDPRLAVRRIRSDEWAAVRALRLESTSDPDAGIAFLETPEQVAARSDDFWRERTHTAATSETAAQFVAAVDDVWVGSLSVLIRATGQKDHTGRFVDDRRADVVGVYVNPAHRGSGAVDVLLAAAAEWAASLGLDRICLDVHRDNQRAQGAYRRAGFAPTGETFSSSIGPEIVMARPLP</sequence>
<accession>A0ABU0YZQ6</accession>
<dbReference type="Proteomes" id="UP001235133">
    <property type="component" value="Unassembled WGS sequence"/>
</dbReference>
<name>A0ABU0YZQ6_9MICO</name>
<evidence type="ECO:0000256" key="2">
    <source>
        <dbReference type="ARBA" id="ARBA00023315"/>
    </source>
</evidence>
<keyword evidence="5" id="KW-1185">Reference proteome</keyword>
<evidence type="ECO:0000313" key="5">
    <source>
        <dbReference type="Proteomes" id="UP001235133"/>
    </source>
</evidence>
<dbReference type="RefSeq" id="WP_308867277.1">
    <property type="nucleotide sequence ID" value="NZ_JAVFWO010000002.1"/>
</dbReference>
<gene>
    <name evidence="4" type="ORF">Q9R08_07535</name>
</gene>
<dbReference type="InterPro" id="IPR000182">
    <property type="entry name" value="GNAT_dom"/>
</dbReference>
<evidence type="ECO:0000313" key="4">
    <source>
        <dbReference type="EMBL" id="MDQ7877817.1"/>
    </source>
</evidence>
<reference evidence="4 5" key="1">
    <citation type="submission" date="2023-08" db="EMBL/GenBank/DDBJ databases">
        <title>Microbacterium psychrotolerans sp. nov., a psychrotolerant bacterium isolated from soil in Heilongjiang Province, China.</title>
        <authorList>
            <person name="An P."/>
            <person name="Zhao D."/>
            <person name="Xiang H."/>
        </authorList>
    </citation>
    <scope>NUCLEOTIDE SEQUENCE [LARGE SCALE GENOMIC DNA]</scope>
    <source>
        <strain evidence="4 5">QXD-8</strain>
    </source>
</reference>
<keyword evidence="1" id="KW-0808">Transferase</keyword>
<dbReference type="InterPro" id="IPR050832">
    <property type="entry name" value="Bact_Acetyltransf"/>
</dbReference>
<dbReference type="PANTHER" id="PTHR43877:SF2">
    <property type="entry name" value="AMINOALKYLPHOSPHONATE N-ACETYLTRANSFERASE-RELATED"/>
    <property type="match status" value="1"/>
</dbReference>
<dbReference type="EMBL" id="JAVFWO010000002">
    <property type="protein sequence ID" value="MDQ7877817.1"/>
    <property type="molecule type" value="Genomic_DNA"/>
</dbReference>
<dbReference type="InterPro" id="IPR016181">
    <property type="entry name" value="Acyl_CoA_acyltransferase"/>
</dbReference>
<evidence type="ECO:0000256" key="1">
    <source>
        <dbReference type="ARBA" id="ARBA00022679"/>
    </source>
</evidence>
<dbReference type="Gene3D" id="3.40.630.30">
    <property type="match status" value="1"/>
</dbReference>
<dbReference type="SUPFAM" id="SSF55729">
    <property type="entry name" value="Acyl-CoA N-acyltransferases (Nat)"/>
    <property type="match status" value="1"/>
</dbReference>
<keyword evidence="2" id="KW-0012">Acyltransferase</keyword>
<dbReference type="Pfam" id="PF00583">
    <property type="entry name" value="Acetyltransf_1"/>
    <property type="match status" value="1"/>
</dbReference>
<dbReference type="PROSITE" id="PS51186">
    <property type="entry name" value="GNAT"/>
    <property type="match status" value="1"/>
</dbReference>
<proteinExistence type="predicted"/>